<evidence type="ECO:0000313" key="1">
    <source>
        <dbReference type="EMBL" id="SHK03080.1"/>
    </source>
</evidence>
<organism evidence="1 2">
    <name type="scientific">Pseudozobellia thermophila</name>
    <dbReference type="NCBI Taxonomy" id="192903"/>
    <lineage>
        <taxon>Bacteria</taxon>
        <taxon>Pseudomonadati</taxon>
        <taxon>Bacteroidota</taxon>
        <taxon>Flavobacteriia</taxon>
        <taxon>Flavobacteriales</taxon>
        <taxon>Flavobacteriaceae</taxon>
        <taxon>Pseudozobellia</taxon>
    </lineage>
</organism>
<dbReference type="EMBL" id="FQYU01000018">
    <property type="protein sequence ID" value="SHK03080.1"/>
    <property type="molecule type" value="Genomic_DNA"/>
</dbReference>
<accession>A0A1M6P590</accession>
<proteinExistence type="predicted"/>
<reference evidence="2" key="1">
    <citation type="submission" date="2016-11" db="EMBL/GenBank/DDBJ databases">
        <authorList>
            <person name="Varghese N."/>
            <person name="Submissions S."/>
        </authorList>
    </citation>
    <scope>NUCLEOTIDE SEQUENCE [LARGE SCALE GENOMIC DNA]</scope>
    <source>
        <strain evidence="2">DSM 19858</strain>
    </source>
</reference>
<sequence>MDEDKFNELQRFLENQATLAWWKTQRDPYAFSTVADTLGHNLELQL</sequence>
<evidence type="ECO:0000313" key="2">
    <source>
        <dbReference type="Proteomes" id="UP000184543"/>
    </source>
</evidence>
<dbReference type="Proteomes" id="UP000184543">
    <property type="component" value="Unassembled WGS sequence"/>
</dbReference>
<name>A0A1M6P590_9FLAO</name>
<dbReference type="STRING" id="192903.SAMN04488513_11815"/>
<protein>
    <submittedName>
        <fullName evidence="1">Uncharacterized protein</fullName>
    </submittedName>
</protein>
<keyword evidence="2" id="KW-1185">Reference proteome</keyword>
<gene>
    <name evidence="1" type="ORF">SAMN04488513_11815</name>
</gene>
<dbReference type="AlphaFoldDB" id="A0A1M6P590"/>